<dbReference type="Pfam" id="PF19440">
    <property type="entry name" value="TTC7_N"/>
    <property type="match status" value="1"/>
</dbReference>
<evidence type="ECO:0000313" key="4">
    <source>
        <dbReference type="EMBL" id="KAJ4428146.1"/>
    </source>
</evidence>
<comment type="similarity">
    <text evidence="2">Belongs to the YPP1 family.</text>
</comment>
<reference evidence="4 5" key="1">
    <citation type="journal article" date="2022" name="Allergy">
        <title>Genome assembly and annotation of Periplaneta americana reveal a comprehensive cockroach allergen profile.</title>
        <authorList>
            <person name="Wang L."/>
            <person name="Xiong Q."/>
            <person name="Saelim N."/>
            <person name="Wang L."/>
            <person name="Nong W."/>
            <person name="Wan A.T."/>
            <person name="Shi M."/>
            <person name="Liu X."/>
            <person name="Cao Q."/>
            <person name="Hui J.H.L."/>
            <person name="Sookrung N."/>
            <person name="Leung T.F."/>
            <person name="Tungtrongchitr A."/>
            <person name="Tsui S.K.W."/>
        </authorList>
    </citation>
    <scope>NUCLEOTIDE SEQUENCE [LARGE SCALE GENOMIC DNA]</scope>
    <source>
        <strain evidence="4">PWHHKU_190912</strain>
    </source>
</reference>
<dbReference type="PANTHER" id="PTHR23083">
    <property type="entry name" value="TETRATRICOPEPTIDE REPEAT PROTEIN, TPR"/>
    <property type="match status" value="1"/>
</dbReference>
<dbReference type="SUPFAM" id="SSF48452">
    <property type="entry name" value="TPR-like"/>
    <property type="match status" value="2"/>
</dbReference>
<dbReference type="InterPro" id="IPR051722">
    <property type="entry name" value="Endocytosis_PI4K-reg_protein"/>
</dbReference>
<evidence type="ECO:0000313" key="5">
    <source>
        <dbReference type="Proteomes" id="UP001148838"/>
    </source>
</evidence>
<dbReference type="InterPro" id="IPR045819">
    <property type="entry name" value="TTC7_N"/>
</dbReference>
<name>A0ABQ8S2L4_PERAM</name>
<proteinExistence type="inferred from homology"/>
<dbReference type="Proteomes" id="UP001148838">
    <property type="component" value="Unassembled WGS sequence"/>
</dbReference>
<evidence type="ECO:0000259" key="3">
    <source>
        <dbReference type="Pfam" id="PF19440"/>
    </source>
</evidence>
<accession>A0ABQ8S2L4</accession>
<dbReference type="EMBL" id="JAJSOF020000037">
    <property type="protein sequence ID" value="KAJ4428146.1"/>
    <property type="molecule type" value="Genomic_DNA"/>
</dbReference>
<sequence>MSRHPQCLLNHCEAMAVRDAVLSQSPEFKEARIHAYDNATAIYDLLTIALVRWGHADLLHESFERAMKFSFEEPHVWMQHALCLVTMGQYAHALTVLKEVTRLLPTKVIPCLLAARICYEQLNQVAEGLEWSNKALNREISSPQSLLSRCHLYLGIGYNLQAAANHLKQEKQHLVNSAFDAFHKIFLLHNTKKKATCIAQSAKALACRSGVALRAQQTDPNDHLAEYYLALQFAYGCQVGEAMSHVKMALNLRAEHVPSLHLLILLLSAQKQHAEALQLVEAALEEYPDNLNLLYVKAHLELHSIGGEVTSMESQCSSYSANGAPSAMKIIIVFVMVSDNNGDSGGDVVWHDGDGDNDSCASRKSRLVPVAWQQWSEMEALIPSPAACEVRSVIKFFNAQSIAPVEIHRQLCQVNGPIMSKQVVRCWCRQFSEGRQSVHDEERSGRPSLINDDRVELVRQCIMDNRRFTITELSSHFPQISRYLLH</sequence>
<protein>
    <recommendedName>
        <fullName evidence="3">Tetratricopeptide repeat protein 7 N-terminal domain-containing protein</fullName>
    </recommendedName>
</protein>
<evidence type="ECO:0000256" key="1">
    <source>
        <dbReference type="ARBA" id="ARBA00002550"/>
    </source>
</evidence>
<feature type="domain" description="Tetratricopeptide repeat protein 7 N-terminal" evidence="3">
    <location>
        <begin position="8"/>
        <end position="62"/>
    </location>
</feature>
<gene>
    <name evidence="4" type="ORF">ANN_24160</name>
</gene>
<organism evidence="4 5">
    <name type="scientific">Periplaneta americana</name>
    <name type="common">American cockroach</name>
    <name type="synonym">Blatta americana</name>
    <dbReference type="NCBI Taxonomy" id="6978"/>
    <lineage>
        <taxon>Eukaryota</taxon>
        <taxon>Metazoa</taxon>
        <taxon>Ecdysozoa</taxon>
        <taxon>Arthropoda</taxon>
        <taxon>Hexapoda</taxon>
        <taxon>Insecta</taxon>
        <taxon>Pterygota</taxon>
        <taxon>Neoptera</taxon>
        <taxon>Polyneoptera</taxon>
        <taxon>Dictyoptera</taxon>
        <taxon>Blattodea</taxon>
        <taxon>Blattoidea</taxon>
        <taxon>Blattidae</taxon>
        <taxon>Blattinae</taxon>
        <taxon>Periplaneta</taxon>
    </lineage>
</organism>
<dbReference type="Gene3D" id="1.25.40.10">
    <property type="entry name" value="Tetratricopeptide repeat domain"/>
    <property type="match status" value="2"/>
</dbReference>
<comment type="caution">
    <text evidence="4">The sequence shown here is derived from an EMBL/GenBank/DDBJ whole genome shotgun (WGS) entry which is preliminary data.</text>
</comment>
<comment type="function">
    <text evidence="1">Involved in endocytosis.</text>
</comment>
<keyword evidence="5" id="KW-1185">Reference proteome</keyword>
<dbReference type="PANTHER" id="PTHR23083:SF464">
    <property type="entry name" value="TETRATRICOPEPTIDE REPEAT DOMAIN 7, ISOFORM A"/>
    <property type="match status" value="1"/>
</dbReference>
<dbReference type="InterPro" id="IPR011990">
    <property type="entry name" value="TPR-like_helical_dom_sf"/>
</dbReference>
<evidence type="ECO:0000256" key="2">
    <source>
        <dbReference type="ARBA" id="ARBA00038251"/>
    </source>
</evidence>